<evidence type="ECO:0000313" key="2">
    <source>
        <dbReference type="EMBL" id="MCU7693554.1"/>
    </source>
</evidence>
<keyword evidence="3" id="KW-1185">Reference proteome</keyword>
<reference evidence="2" key="1">
    <citation type="submission" date="2022-10" db="EMBL/GenBank/DDBJ databases">
        <authorList>
            <person name="Kim H.S."/>
            <person name="Kim J.-S."/>
            <person name="Suh M.K."/>
            <person name="Eom M.K."/>
            <person name="Lee J.-S."/>
        </authorList>
    </citation>
    <scope>NUCLEOTIDE SEQUENCE</scope>
    <source>
        <strain evidence="2">LIP-5</strain>
    </source>
</reference>
<feature type="transmembrane region" description="Helical" evidence="1">
    <location>
        <begin position="282"/>
        <end position="300"/>
    </location>
</feature>
<keyword evidence="1" id="KW-0812">Transmembrane</keyword>
<keyword evidence="1" id="KW-1133">Transmembrane helix</keyword>
<dbReference type="Pfam" id="PF01944">
    <property type="entry name" value="SpoIIM"/>
    <property type="match status" value="1"/>
</dbReference>
<protein>
    <submittedName>
        <fullName evidence="2">Stage II sporulation protein M</fullName>
    </submittedName>
</protein>
<gene>
    <name evidence="2" type="ORF">OD355_03385</name>
</gene>
<evidence type="ECO:0000313" key="3">
    <source>
        <dbReference type="Proteomes" id="UP001209317"/>
    </source>
</evidence>
<feature type="transmembrane region" description="Helical" evidence="1">
    <location>
        <begin position="119"/>
        <end position="138"/>
    </location>
</feature>
<keyword evidence="1" id="KW-0472">Membrane</keyword>
<comment type="caution">
    <text evidence="2">The sequence shown here is derived from an EMBL/GenBank/DDBJ whole genome shotgun (WGS) entry which is preliminary data.</text>
</comment>
<organism evidence="2 3">
    <name type="scientific">Haoranjiania flava</name>
    <dbReference type="NCBI Taxonomy" id="1856322"/>
    <lineage>
        <taxon>Bacteria</taxon>
        <taxon>Pseudomonadati</taxon>
        <taxon>Bacteroidota</taxon>
        <taxon>Chitinophagia</taxon>
        <taxon>Chitinophagales</taxon>
        <taxon>Chitinophagaceae</taxon>
        <taxon>Haoranjiania</taxon>
    </lineage>
</organism>
<dbReference type="Proteomes" id="UP001209317">
    <property type="component" value="Unassembled WGS sequence"/>
</dbReference>
<feature type="transmembrane region" description="Helical" evidence="1">
    <location>
        <begin position="187"/>
        <end position="209"/>
    </location>
</feature>
<dbReference type="InterPro" id="IPR002798">
    <property type="entry name" value="SpoIIM-like"/>
</dbReference>
<dbReference type="RefSeq" id="WP_263037042.1">
    <property type="nucleotide sequence ID" value="NZ_JAOTPL010000003.1"/>
</dbReference>
<name>A0AAE3LJN2_9BACT</name>
<feature type="transmembrane region" description="Helical" evidence="1">
    <location>
        <begin position="306"/>
        <end position="327"/>
    </location>
</feature>
<dbReference type="PANTHER" id="PTHR35337">
    <property type="entry name" value="SLR1478 PROTEIN"/>
    <property type="match status" value="1"/>
</dbReference>
<dbReference type="AlphaFoldDB" id="A0AAE3LJN2"/>
<proteinExistence type="predicted"/>
<accession>A0AAE3LJN2</accession>
<dbReference type="PANTHER" id="PTHR35337:SF1">
    <property type="entry name" value="SLR1478 PROTEIN"/>
    <property type="match status" value="1"/>
</dbReference>
<dbReference type="EMBL" id="JAOTPL010000003">
    <property type="protein sequence ID" value="MCU7693554.1"/>
    <property type="molecule type" value="Genomic_DNA"/>
</dbReference>
<feature type="transmembrane region" description="Helical" evidence="1">
    <location>
        <begin position="243"/>
        <end position="262"/>
    </location>
</feature>
<evidence type="ECO:0000256" key="1">
    <source>
        <dbReference type="SAM" id="Phobius"/>
    </source>
</evidence>
<feature type="transmembrane region" description="Helical" evidence="1">
    <location>
        <begin position="221"/>
        <end position="237"/>
    </location>
</feature>
<sequence length="361" mass="41419">MQKKLNLQYRLIIHLYFLPKLMRESIFLKQNADKWKQMEANARNPQGSADELAQHFMEVTDDLAYAKTFFPKSNVIGYLNGLASLYHQKIYRNKKENKKRIVWLWLYELPYLFKVYQKTFLYAFLFFLVFLLIGIFSARHDPDFVRLILGDNYVNMTLENIRNGDPFGVYKQADPVKMFLGIAFNNIRVTLFVFASGIFFSVGSLVIAFKNIVMLGAFETFFFQQGLGLKSILVVFIHGTLEIWGIIIAVASGMILGNSILFPGTYSRKDAMLRGARDGLKIVFGLIPLFIAAGFLEGFVTRHTHMPIALSISVLAASLAFIVWYFIVYPNIIYKKINAAENGNSIDIHPNLKRWLSQKQS</sequence>